<sequence>MRTSLTVQNLKCHGCANTITKKLNRMKSVSNVIVDSEENTVIVSYVKEEDLDGIKSKLAKLGYPEVGETNSLGEKAKSYVSCAMGRMS</sequence>
<dbReference type="EMBL" id="QLSV01000004">
    <property type="protein sequence ID" value="RAR48912.1"/>
    <property type="molecule type" value="Genomic_DNA"/>
</dbReference>
<dbReference type="InterPro" id="IPR017969">
    <property type="entry name" value="Heavy-metal-associated_CS"/>
</dbReference>
<dbReference type="GO" id="GO:0046872">
    <property type="term" value="F:metal ion binding"/>
    <property type="evidence" value="ECO:0007669"/>
    <property type="project" value="UniProtKB-KW"/>
</dbReference>
<dbReference type="OrthoDB" id="677920at2"/>
<proteinExistence type="predicted"/>
<dbReference type="RefSeq" id="WP_112085375.1">
    <property type="nucleotide sequence ID" value="NZ_QLSV01000004.1"/>
</dbReference>
<dbReference type="InterPro" id="IPR036163">
    <property type="entry name" value="HMA_dom_sf"/>
</dbReference>
<dbReference type="CDD" id="cd00371">
    <property type="entry name" value="HMA"/>
    <property type="match status" value="1"/>
</dbReference>
<name>A0A328WRF5_9FLAO</name>
<keyword evidence="4" id="KW-1185">Reference proteome</keyword>
<evidence type="ECO:0000313" key="4">
    <source>
        <dbReference type="Proteomes" id="UP000249518"/>
    </source>
</evidence>
<accession>A0A328WRF5</accession>
<reference evidence="3 4" key="1">
    <citation type="submission" date="2018-06" db="EMBL/GenBank/DDBJ databases">
        <title>Genomic Encyclopedia of Type Strains, Phase III (KMG-III): the genomes of soil and plant-associated and newly described type strains.</title>
        <authorList>
            <person name="Whitman W."/>
        </authorList>
    </citation>
    <scope>NUCLEOTIDE SEQUENCE [LARGE SCALE GENOMIC DNA]</scope>
    <source>
        <strain evidence="3 4">CGMCC 1.12504</strain>
    </source>
</reference>
<evidence type="ECO:0000256" key="1">
    <source>
        <dbReference type="ARBA" id="ARBA00022723"/>
    </source>
</evidence>
<dbReference type="InterPro" id="IPR006121">
    <property type="entry name" value="HMA_dom"/>
</dbReference>
<gene>
    <name evidence="3" type="ORF">B0I10_10448</name>
</gene>
<dbReference type="PROSITE" id="PS50846">
    <property type="entry name" value="HMA_2"/>
    <property type="match status" value="1"/>
</dbReference>
<dbReference type="Pfam" id="PF00403">
    <property type="entry name" value="HMA"/>
    <property type="match status" value="1"/>
</dbReference>
<dbReference type="SUPFAM" id="SSF55008">
    <property type="entry name" value="HMA, heavy metal-associated domain"/>
    <property type="match status" value="1"/>
</dbReference>
<dbReference type="Gene3D" id="3.30.70.100">
    <property type="match status" value="1"/>
</dbReference>
<comment type="caution">
    <text evidence="3">The sequence shown here is derived from an EMBL/GenBank/DDBJ whole genome shotgun (WGS) entry which is preliminary data.</text>
</comment>
<dbReference type="PROSITE" id="PS01047">
    <property type="entry name" value="HMA_1"/>
    <property type="match status" value="1"/>
</dbReference>
<organism evidence="3 4">
    <name type="scientific">Flavobacterium lacus</name>
    <dbReference type="NCBI Taxonomy" id="1353778"/>
    <lineage>
        <taxon>Bacteria</taxon>
        <taxon>Pseudomonadati</taxon>
        <taxon>Bacteroidota</taxon>
        <taxon>Flavobacteriia</taxon>
        <taxon>Flavobacteriales</taxon>
        <taxon>Flavobacteriaceae</taxon>
        <taxon>Flavobacterium</taxon>
    </lineage>
</organism>
<evidence type="ECO:0000259" key="2">
    <source>
        <dbReference type="PROSITE" id="PS50846"/>
    </source>
</evidence>
<keyword evidence="1" id="KW-0479">Metal-binding</keyword>
<protein>
    <submittedName>
        <fullName evidence="3">Copper chaperone CopZ</fullName>
    </submittedName>
</protein>
<feature type="domain" description="HMA" evidence="2">
    <location>
        <begin position="1"/>
        <end position="66"/>
    </location>
</feature>
<evidence type="ECO:0000313" key="3">
    <source>
        <dbReference type="EMBL" id="RAR48912.1"/>
    </source>
</evidence>
<dbReference type="Proteomes" id="UP000249518">
    <property type="component" value="Unassembled WGS sequence"/>
</dbReference>
<dbReference type="AlphaFoldDB" id="A0A328WRF5"/>